<sequence length="55" mass="6332">MKLYTNFNNDPMAKKEIDNAWQEAKKEAKGKNPFAPGRIKEALNAYKADMKKEDT</sequence>
<reference evidence="2" key="1">
    <citation type="journal article" date="2014" name="Sci. Data">
        <title>Genomes of diverse isolates of the marine cyanobacterium Prochlorococcus.</title>
        <authorList>
            <person name="Biller S."/>
            <person name="Berube P."/>
            <person name="Thompson J."/>
            <person name="Kelly L."/>
            <person name="Roggensack S."/>
            <person name="Awad L."/>
            <person name="Roache-Johnson K."/>
            <person name="Ding H."/>
            <person name="Giovannoni S.J."/>
            <person name="Moore L.R."/>
            <person name="Chisholm S.W."/>
        </authorList>
    </citation>
    <scope>NUCLEOTIDE SEQUENCE [LARGE SCALE GENOMIC DNA]</scope>
    <source>
        <strain evidence="2">PAC1</strain>
    </source>
</reference>
<proteinExistence type="predicted"/>
<dbReference type="RefSeq" id="WP_225866285.1">
    <property type="nucleotide sequence ID" value="NZ_CP138967.1"/>
</dbReference>
<dbReference type="Proteomes" id="UP000030392">
    <property type="component" value="Unassembled WGS sequence"/>
</dbReference>
<evidence type="ECO:0000313" key="1">
    <source>
        <dbReference type="EMBL" id="KGG22256.1"/>
    </source>
</evidence>
<name>A0A0A2C7B2_PROMR</name>
<organism evidence="1 2">
    <name type="scientific">Prochlorococcus marinus str. PAC1</name>
    <dbReference type="NCBI Taxonomy" id="59924"/>
    <lineage>
        <taxon>Bacteria</taxon>
        <taxon>Bacillati</taxon>
        <taxon>Cyanobacteriota</taxon>
        <taxon>Cyanophyceae</taxon>
        <taxon>Synechococcales</taxon>
        <taxon>Prochlorococcaceae</taxon>
        <taxon>Prochlorococcus</taxon>
    </lineage>
</organism>
<dbReference type="EMBL" id="JNAX01000003">
    <property type="protein sequence ID" value="KGG22256.1"/>
    <property type="molecule type" value="Genomic_DNA"/>
</dbReference>
<comment type="caution">
    <text evidence="1">The sequence shown here is derived from an EMBL/GenBank/DDBJ whole genome shotgun (WGS) entry which is preliminary data.</text>
</comment>
<evidence type="ECO:0000313" key="2">
    <source>
        <dbReference type="Proteomes" id="UP000030392"/>
    </source>
</evidence>
<gene>
    <name evidence="1" type="ORF">EV03_0149</name>
</gene>
<protein>
    <submittedName>
        <fullName evidence="1">Uncharacterized protein</fullName>
    </submittedName>
</protein>
<dbReference type="AlphaFoldDB" id="A0A0A2C7B2"/>
<accession>A0A0A2C7B2</accession>